<evidence type="ECO:0000313" key="3">
    <source>
        <dbReference type="EMBL" id="EDR27228.1"/>
    </source>
</evidence>
<proteinExistence type="predicted"/>
<dbReference type="OMA" id="MKEEDDW"/>
<dbReference type="GeneID" id="5881527"/>
<gene>
    <name evidence="3" type="ORF">EDI_142600</name>
</gene>
<organism evidence="4">
    <name type="scientific">Entamoeba dispar (strain ATCC PRA-260 / SAW760)</name>
    <dbReference type="NCBI Taxonomy" id="370354"/>
    <lineage>
        <taxon>Eukaryota</taxon>
        <taxon>Amoebozoa</taxon>
        <taxon>Evosea</taxon>
        <taxon>Archamoebae</taxon>
        <taxon>Mastigamoebida</taxon>
        <taxon>Entamoebidae</taxon>
        <taxon>Entamoeba</taxon>
    </lineage>
</organism>
<feature type="signal peptide" evidence="2">
    <location>
        <begin position="1"/>
        <end position="21"/>
    </location>
</feature>
<feature type="chain" id="PRO_5002747619" evidence="2">
    <location>
        <begin position="22"/>
        <end position="201"/>
    </location>
</feature>
<evidence type="ECO:0000256" key="2">
    <source>
        <dbReference type="SAM" id="SignalP"/>
    </source>
</evidence>
<reference evidence="4" key="1">
    <citation type="submission" date="2007-12" db="EMBL/GenBank/DDBJ databases">
        <title>Annotation of Entamoeba dispar SAW760.</title>
        <authorList>
            <person name="Lorenzi H."/>
            <person name="Inman J."/>
            <person name="Schobel S."/>
            <person name="Amedeo P."/>
            <person name="Caler E."/>
        </authorList>
    </citation>
    <scope>NUCLEOTIDE SEQUENCE [LARGE SCALE GENOMIC DNA]</scope>
    <source>
        <strain evidence="4">ATCC PRA-260 / SAW760</strain>
    </source>
</reference>
<dbReference type="EMBL" id="DS548888">
    <property type="protein sequence ID" value="EDR27228.1"/>
    <property type="molecule type" value="Genomic_DNA"/>
</dbReference>
<dbReference type="AlphaFoldDB" id="B0EE17"/>
<feature type="compositionally biased region" description="Basic and acidic residues" evidence="1">
    <location>
        <begin position="171"/>
        <end position="185"/>
    </location>
</feature>
<evidence type="ECO:0000313" key="4">
    <source>
        <dbReference type="Proteomes" id="UP000008076"/>
    </source>
</evidence>
<dbReference type="eggNOG" id="ENOG502R9UN">
    <property type="taxonomic scope" value="Eukaryota"/>
</dbReference>
<protein>
    <submittedName>
        <fullName evidence="3">Uncharacterized protein</fullName>
    </submittedName>
</protein>
<dbReference type="KEGG" id="edi:EDI_142600"/>
<dbReference type="OrthoDB" id="29133at2759"/>
<sequence length="201" mass="23942">MMVRISFINLITLIMAISVYGADDFWVVWRQRAINRCLQLKQSKEQCEIVGDSIEEQMMETIYPLYSKLDKKNDEIVATSLKIPYVLVGQRVVDKYLNLLINEKIKSEDEITKQMFWETTTFIMDCIYGKEGPVWKKIKEDAFWDRKESKEYLKSIGIDLSKITIDDSIEKEENEKEMEKRKSEMKEEDDWGEYDQFKEEV</sequence>
<dbReference type="VEuPathDB" id="AmoebaDB:EDI_142600"/>
<dbReference type="Proteomes" id="UP000008076">
    <property type="component" value="Unassembled WGS sequence"/>
</dbReference>
<name>B0EE17_ENTDS</name>
<dbReference type="RefSeq" id="XP_001736525.1">
    <property type="nucleotide sequence ID" value="XM_001736473.1"/>
</dbReference>
<accession>B0EE17</accession>
<keyword evidence="4" id="KW-1185">Reference proteome</keyword>
<evidence type="ECO:0000256" key="1">
    <source>
        <dbReference type="SAM" id="MobiDB-lite"/>
    </source>
</evidence>
<feature type="region of interest" description="Disordered" evidence="1">
    <location>
        <begin position="171"/>
        <end position="201"/>
    </location>
</feature>
<keyword evidence="2" id="KW-0732">Signal</keyword>